<dbReference type="Proteomes" id="UP000290289">
    <property type="component" value="Chromosome 7"/>
</dbReference>
<accession>A0A498JEN1</accession>
<feature type="region of interest" description="Disordered" evidence="1">
    <location>
        <begin position="1"/>
        <end position="22"/>
    </location>
</feature>
<protein>
    <submittedName>
        <fullName evidence="2">Uncharacterized protein</fullName>
    </submittedName>
</protein>
<dbReference type="EMBL" id="RDQH01000333">
    <property type="protein sequence ID" value="RXH93287.1"/>
    <property type="molecule type" value="Genomic_DNA"/>
</dbReference>
<keyword evidence="3" id="KW-1185">Reference proteome</keyword>
<evidence type="ECO:0000256" key="1">
    <source>
        <dbReference type="SAM" id="MobiDB-lite"/>
    </source>
</evidence>
<comment type="caution">
    <text evidence="2">The sequence shown here is derived from an EMBL/GenBank/DDBJ whole genome shotgun (WGS) entry which is preliminary data.</text>
</comment>
<proteinExistence type="predicted"/>
<reference evidence="2 3" key="1">
    <citation type="submission" date="2018-10" db="EMBL/GenBank/DDBJ databases">
        <title>A high-quality apple genome assembly.</title>
        <authorList>
            <person name="Hu J."/>
        </authorList>
    </citation>
    <scope>NUCLEOTIDE SEQUENCE [LARGE SCALE GENOMIC DNA]</scope>
    <source>
        <strain evidence="3">cv. HFTH1</strain>
        <tissue evidence="2">Young leaf</tissue>
    </source>
</reference>
<sequence>MRKKNKRERIGVTSRPESTTFRARSTTVGRYCPLWAYHSLTWVTHPGSALASFSLNFRVPTEPEASELPKGLVLGRDENIHLRITPLGDLRCYNRRRLRRLEEREREK</sequence>
<organism evidence="2 3">
    <name type="scientific">Malus domestica</name>
    <name type="common">Apple</name>
    <name type="synonym">Pyrus malus</name>
    <dbReference type="NCBI Taxonomy" id="3750"/>
    <lineage>
        <taxon>Eukaryota</taxon>
        <taxon>Viridiplantae</taxon>
        <taxon>Streptophyta</taxon>
        <taxon>Embryophyta</taxon>
        <taxon>Tracheophyta</taxon>
        <taxon>Spermatophyta</taxon>
        <taxon>Magnoliopsida</taxon>
        <taxon>eudicotyledons</taxon>
        <taxon>Gunneridae</taxon>
        <taxon>Pentapetalae</taxon>
        <taxon>rosids</taxon>
        <taxon>fabids</taxon>
        <taxon>Rosales</taxon>
        <taxon>Rosaceae</taxon>
        <taxon>Amygdaloideae</taxon>
        <taxon>Maleae</taxon>
        <taxon>Malus</taxon>
    </lineage>
</organism>
<gene>
    <name evidence="2" type="ORF">DVH24_013863</name>
</gene>
<dbReference type="AlphaFoldDB" id="A0A498JEN1"/>
<evidence type="ECO:0000313" key="2">
    <source>
        <dbReference type="EMBL" id="RXH93287.1"/>
    </source>
</evidence>
<name>A0A498JEN1_MALDO</name>
<evidence type="ECO:0000313" key="3">
    <source>
        <dbReference type="Proteomes" id="UP000290289"/>
    </source>
</evidence>